<organism evidence="5 6">
    <name type="scientific">Chlamydomonas schloesseri</name>
    <dbReference type="NCBI Taxonomy" id="2026947"/>
    <lineage>
        <taxon>Eukaryota</taxon>
        <taxon>Viridiplantae</taxon>
        <taxon>Chlorophyta</taxon>
        <taxon>core chlorophytes</taxon>
        <taxon>Chlorophyceae</taxon>
        <taxon>CS clade</taxon>
        <taxon>Chlamydomonadales</taxon>
        <taxon>Chlamydomonadaceae</taxon>
        <taxon>Chlamydomonas</taxon>
    </lineage>
</organism>
<reference evidence="5" key="1">
    <citation type="journal article" date="2020" name="bioRxiv">
        <title>Comparative genomics of Chlamydomonas.</title>
        <authorList>
            <person name="Craig R.J."/>
            <person name="Hasan A.R."/>
            <person name="Ness R.W."/>
            <person name="Keightley P.D."/>
        </authorList>
    </citation>
    <scope>NUCLEOTIDE SEQUENCE</scope>
    <source>
        <strain evidence="5">CCAP 11/173</strain>
    </source>
</reference>
<proteinExistence type="predicted"/>
<dbReference type="OrthoDB" id="548589at2759"/>
<dbReference type="InterPro" id="IPR051681">
    <property type="entry name" value="Ser/Thr_Kinases-Pseudokinases"/>
</dbReference>
<dbReference type="EMBL" id="JAEHOD010000003">
    <property type="protein sequence ID" value="KAG2453507.1"/>
    <property type="molecule type" value="Genomic_DNA"/>
</dbReference>
<protein>
    <recommendedName>
        <fullName evidence="4">Protein kinase domain-containing protein</fullName>
    </recommendedName>
</protein>
<feature type="compositionally biased region" description="Low complexity" evidence="2">
    <location>
        <begin position="547"/>
        <end position="562"/>
    </location>
</feature>
<dbReference type="Gene3D" id="3.30.200.20">
    <property type="entry name" value="Phosphorylase Kinase, domain 1"/>
    <property type="match status" value="1"/>
</dbReference>
<dbReference type="Pfam" id="PF07714">
    <property type="entry name" value="PK_Tyr_Ser-Thr"/>
    <property type="match status" value="2"/>
</dbReference>
<dbReference type="GO" id="GO:0004674">
    <property type="term" value="F:protein serine/threonine kinase activity"/>
    <property type="evidence" value="ECO:0007669"/>
    <property type="project" value="TreeGrafter"/>
</dbReference>
<keyword evidence="3" id="KW-0812">Transmembrane</keyword>
<evidence type="ECO:0000313" key="5">
    <source>
        <dbReference type="EMBL" id="KAG2453507.1"/>
    </source>
</evidence>
<dbReference type="GO" id="GO:0005524">
    <property type="term" value="F:ATP binding"/>
    <property type="evidence" value="ECO:0007669"/>
    <property type="project" value="UniProtKB-UniRule"/>
</dbReference>
<keyword evidence="3" id="KW-1133">Transmembrane helix</keyword>
<dbReference type="SUPFAM" id="SSF56112">
    <property type="entry name" value="Protein kinase-like (PK-like)"/>
    <property type="match status" value="1"/>
</dbReference>
<feature type="region of interest" description="Disordered" evidence="2">
    <location>
        <begin position="453"/>
        <end position="509"/>
    </location>
</feature>
<dbReference type="InterPro" id="IPR001245">
    <property type="entry name" value="Ser-Thr/Tyr_kinase_cat_dom"/>
</dbReference>
<evidence type="ECO:0000313" key="6">
    <source>
        <dbReference type="Proteomes" id="UP000613740"/>
    </source>
</evidence>
<feature type="compositionally biased region" description="Low complexity" evidence="2">
    <location>
        <begin position="465"/>
        <end position="474"/>
    </location>
</feature>
<dbReference type="Proteomes" id="UP000613740">
    <property type="component" value="Unassembled WGS sequence"/>
</dbReference>
<dbReference type="PROSITE" id="PS00107">
    <property type="entry name" value="PROTEIN_KINASE_ATP"/>
    <property type="match status" value="1"/>
</dbReference>
<dbReference type="PROSITE" id="PS00109">
    <property type="entry name" value="PROTEIN_KINASE_TYR"/>
    <property type="match status" value="1"/>
</dbReference>
<sequence>MKAVLDLSMLPNRVRIMPGVEFTFNNITLRNIHMPLGKTAQFFSYSPGGRLVFRDTTSSRAVGLDVTAAALYSRTLPRPASDPGNQTGDIYPAGRFCFKLDASGAPVAPPGSSPYNITSAAKATAATAGTGTGLQPVTVCVQRVVFMSVDVVADVGVDNSAETVGVLYGGYTQVAHNHAYWTETDPEPACLSAKPIAVCVSERAAQLEAAAAAARAAAKSGGSDSGLSETDKIIVGVVVGVGGALVLAAIIAAVLYVRRRNADRASSSSGVASLRGDVESNDKQEDGKFATTSAATTAAGCSTSSNGNGNGGGTSGTGSCGDAFAPVVAGGKSAAAAAGSAASGGGVDGAAELLFHGLGDGQVAEWQTMRIPKSADPQATGSMATAAAVDGSGGGGGSLASAMYTTGGGMAAAAALPADGAEAAADAPQMPETIITLAVDESRLEAALVALGGKQQPDSPEVQRGLQEQEQEQPAAKEEGAAAAVAGERCEGEVGGRPSTRELPREAGEQVEELLQQQADEERNVFVDATSTSADGRDGGIGTGTSAMAQRQQQQQGASLAGDAANAAGAAAAAGDTPVGPNTQSAVLFSSTDGAMQLMTSSDADCATTGTCSTHPTAASAAAAARLRDSLATELESMKARHSTVKDVQLKVTGVLGAGAYGTVYRGEWQGLPCAVKVVVFNGNHESRKVALREAALCTSINHPNVAATYLVDLQPLVAVGDASAAASNGAAAGVAAALGSQEASRMLQQSASRLMDFRLYIIQEFCDAGPLRALIAGRGLLYPPPPPPPATGDAVDAGGQPLPGRVRLPALYELALGIARALAHLHSKSIVHSDLTPNNILLKRDPAARCGLSAKVADFGLSVIVPDSRTHLSNHRCGSPFYIAPEVYSHGQACTASDIFSFGVVLWELYMNTSAGQRDTASGRLQYNPTFPELPPTCPAGLRWLVQACLQKEVARRPTAGRVIAALAQLQSECMQQQ</sequence>
<dbReference type="AlphaFoldDB" id="A0A835WT63"/>
<evidence type="ECO:0000256" key="2">
    <source>
        <dbReference type="SAM" id="MobiDB-lite"/>
    </source>
</evidence>
<feature type="domain" description="Protein kinase" evidence="4">
    <location>
        <begin position="650"/>
        <end position="971"/>
    </location>
</feature>
<name>A0A835WT63_9CHLO</name>
<evidence type="ECO:0000256" key="3">
    <source>
        <dbReference type="SAM" id="Phobius"/>
    </source>
</evidence>
<dbReference type="PROSITE" id="PS50011">
    <property type="entry name" value="PROTEIN_KINASE_DOM"/>
    <property type="match status" value="1"/>
</dbReference>
<feature type="transmembrane region" description="Helical" evidence="3">
    <location>
        <begin position="233"/>
        <end position="257"/>
    </location>
</feature>
<evidence type="ECO:0000259" key="4">
    <source>
        <dbReference type="PROSITE" id="PS50011"/>
    </source>
</evidence>
<dbReference type="InterPro" id="IPR008266">
    <property type="entry name" value="Tyr_kinase_AS"/>
</dbReference>
<feature type="compositionally biased region" description="Basic and acidic residues" evidence="2">
    <location>
        <begin position="276"/>
        <end position="286"/>
    </location>
</feature>
<accession>A0A835WT63</accession>
<dbReference type="InterPro" id="IPR011009">
    <property type="entry name" value="Kinase-like_dom_sf"/>
</dbReference>
<keyword evidence="6" id="KW-1185">Reference proteome</keyword>
<dbReference type="Gene3D" id="1.10.510.10">
    <property type="entry name" value="Transferase(Phosphotransferase) domain 1"/>
    <property type="match status" value="1"/>
</dbReference>
<dbReference type="CDD" id="cd14014">
    <property type="entry name" value="STKc_PknB_like"/>
    <property type="match status" value="1"/>
</dbReference>
<keyword evidence="3" id="KW-0472">Membrane</keyword>
<feature type="region of interest" description="Disordered" evidence="2">
    <location>
        <begin position="530"/>
        <end position="562"/>
    </location>
</feature>
<dbReference type="PANTHER" id="PTHR44329:SF214">
    <property type="entry name" value="PROTEIN KINASE DOMAIN-CONTAINING PROTEIN"/>
    <property type="match status" value="1"/>
</dbReference>
<dbReference type="PANTHER" id="PTHR44329">
    <property type="entry name" value="SERINE/THREONINE-PROTEIN KINASE TNNI3K-RELATED"/>
    <property type="match status" value="1"/>
</dbReference>
<feature type="binding site" evidence="1">
    <location>
        <position position="677"/>
    </location>
    <ligand>
        <name>ATP</name>
        <dbReference type="ChEBI" id="CHEBI:30616"/>
    </ligand>
</feature>
<keyword evidence="1" id="KW-0067">ATP-binding</keyword>
<dbReference type="InterPro" id="IPR017441">
    <property type="entry name" value="Protein_kinase_ATP_BS"/>
</dbReference>
<evidence type="ECO:0000256" key="1">
    <source>
        <dbReference type="PROSITE-ProRule" id="PRU10141"/>
    </source>
</evidence>
<dbReference type="InterPro" id="IPR000719">
    <property type="entry name" value="Prot_kinase_dom"/>
</dbReference>
<feature type="region of interest" description="Disordered" evidence="2">
    <location>
        <begin position="267"/>
        <end position="286"/>
    </location>
</feature>
<comment type="caution">
    <text evidence="5">The sequence shown here is derived from an EMBL/GenBank/DDBJ whole genome shotgun (WGS) entry which is preliminary data.</text>
</comment>
<feature type="compositionally biased region" description="Basic and acidic residues" evidence="2">
    <location>
        <begin position="488"/>
        <end position="508"/>
    </location>
</feature>
<gene>
    <name evidence="5" type="ORF">HYH02_001727</name>
</gene>
<keyword evidence="1" id="KW-0547">Nucleotide-binding</keyword>